<proteinExistence type="predicted"/>
<dbReference type="Proteomes" id="UP000672602">
    <property type="component" value="Unassembled WGS sequence"/>
</dbReference>
<dbReference type="AlphaFoldDB" id="A0A8J7S149"/>
<dbReference type="EMBL" id="JAGMWN010000006">
    <property type="protein sequence ID" value="MBP5857980.1"/>
    <property type="molecule type" value="Genomic_DNA"/>
</dbReference>
<accession>A0A8J7S149</accession>
<name>A0A8J7S149_9PROT</name>
<evidence type="ECO:0000313" key="1">
    <source>
        <dbReference type="EMBL" id="MBP5857980.1"/>
    </source>
</evidence>
<dbReference type="RefSeq" id="WP_210682570.1">
    <property type="nucleotide sequence ID" value="NZ_JAGMWN010000006.1"/>
</dbReference>
<gene>
    <name evidence="1" type="ORF">KAJ83_13255</name>
</gene>
<reference evidence="1" key="1">
    <citation type="submission" date="2021-04" db="EMBL/GenBank/DDBJ databases">
        <authorList>
            <person name="Zhang D.-C."/>
        </authorList>
    </citation>
    <scope>NUCLEOTIDE SEQUENCE</scope>
    <source>
        <strain evidence="1">CGMCC 1.15697</strain>
    </source>
</reference>
<keyword evidence="2" id="KW-1185">Reference proteome</keyword>
<sequence length="526" mass="60430">MAEEIAVDLTNSRRNRVDLAPANAAARNSIAELMGEYEAERAAQGENRLREVDRHTYFRQLCILVLDLLSAWEGDRTKFIGYSRGKQNFIKGGSYWDHETDTPLLSQHVYRTLVDFLAANGYVESHIETPGFKEFSSRMRASPRLAEFFERHELSWVSVSFDPAAPVIVVKDERKRLIPLPEPVNFDFDGAAASLRRINENLQQSFINLNVTDAEHDEILARLSGDQTSAGEHSEIGEPRQPLEFANRTLKRVFANSSYENGGRFYGGWWQGLPSEFRKFIEIDGFMTVEMDFTTMQPSMMYGLIGEPAPKNAYIPEGWPNEVREIGKKAFMQLINAKTVMQNEKRWRSSFAPNCFPDALPADWENLSKNAKARIQNTAFEERFGRPYTDLLNDMVKLHGPISEYLFSQAWGRMQRLDSDIAERVLIRLLDNEVPVTALPIHDSFIVRRGAEWDLFHTMHEVFEEVVGVPCDIRIDEAVYHRPEGYEPDGLVFGEDIHDAAKRSLIEKSRYHRRESQWERMNGPAD</sequence>
<comment type="caution">
    <text evidence="1">The sequence shown here is derived from an EMBL/GenBank/DDBJ whole genome shotgun (WGS) entry which is preliminary data.</text>
</comment>
<organism evidence="1 2">
    <name type="scientific">Marivibrio halodurans</name>
    <dbReference type="NCBI Taxonomy" id="2039722"/>
    <lineage>
        <taxon>Bacteria</taxon>
        <taxon>Pseudomonadati</taxon>
        <taxon>Pseudomonadota</taxon>
        <taxon>Alphaproteobacteria</taxon>
        <taxon>Rhodospirillales</taxon>
        <taxon>Rhodospirillaceae</taxon>
        <taxon>Marivibrio</taxon>
    </lineage>
</organism>
<evidence type="ECO:0000313" key="2">
    <source>
        <dbReference type="Proteomes" id="UP000672602"/>
    </source>
</evidence>
<protein>
    <submittedName>
        <fullName evidence="1">Uncharacterized protein</fullName>
    </submittedName>
</protein>